<dbReference type="KEGG" id="dpx:DAPPUDRAFT_208793"/>
<dbReference type="Pfam" id="PF05958">
    <property type="entry name" value="tRNA_U5-meth_tr"/>
    <property type="match status" value="1"/>
</dbReference>
<gene>
    <name evidence="10" type="ORF">DAPPUDRAFT_208793</name>
</gene>
<dbReference type="InterPro" id="IPR000504">
    <property type="entry name" value="RRM_dom"/>
</dbReference>
<protein>
    <recommendedName>
        <fullName evidence="5">tRNA (uracil(54)-C(5))-methyltransferase</fullName>
        <ecNumber evidence="5">2.1.1.35</ecNumber>
    </recommendedName>
</protein>
<dbReference type="Gene3D" id="2.40.50.1070">
    <property type="match status" value="1"/>
</dbReference>
<evidence type="ECO:0000313" key="10">
    <source>
        <dbReference type="EMBL" id="EFX85877.1"/>
    </source>
</evidence>
<reference evidence="10 11" key="1">
    <citation type="journal article" date="2011" name="Science">
        <title>The ecoresponsive genome of Daphnia pulex.</title>
        <authorList>
            <person name="Colbourne J.K."/>
            <person name="Pfrender M.E."/>
            <person name="Gilbert D."/>
            <person name="Thomas W.K."/>
            <person name="Tucker A."/>
            <person name="Oakley T.H."/>
            <person name="Tokishita S."/>
            <person name="Aerts A."/>
            <person name="Arnold G.J."/>
            <person name="Basu M.K."/>
            <person name="Bauer D.J."/>
            <person name="Caceres C.E."/>
            <person name="Carmel L."/>
            <person name="Casola C."/>
            <person name="Choi J.H."/>
            <person name="Detter J.C."/>
            <person name="Dong Q."/>
            <person name="Dusheyko S."/>
            <person name="Eads B.D."/>
            <person name="Frohlich T."/>
            <person name="Geiler-Samerotte K.A."/>
            <person name="Gerlach D."/>
            <person name="Hatcher P."/>
            <person name="Jogdeo S."/>
            <person name="Krijgsveld J."/>
            <person name="Kriventseva E.V."/>
            <person name="Kultz D."/>
            <person name="Laforsch C."/>
            <person name="Lindquist E."/>
            <person name="Lopez J."/>
            <person name="Manak J.R."/>
            <person name="Muller J."/>
            <person name="Pangilinan J."/>
            <person name="Patwardhan R.P."/>
            <person name="Pitluck S."/>
            <person name="Pritham E.J."/>
            <person name="Rechtsteiner A."/>
            <person name="Rho M."/>
            <person name="Rogozin I.B."/>
            <person name="Sakarya O."/>
            <person name="Salamov A."/>
            <person name="Schaack S."/>
            <person name="Shapiro H."/>
            <person name="Shiga Y."/>
            <person name="Skalitzky C."/>
            <person name="Smith Z."/>
            <person name="Souvorov A."/>
            <person name="Sung W."/>
            <person name="Tang Z."/>
            <person name="Tsuchiya D."/>
            <person name="Tu H."/>
            <person name="Vos H."/>
            <person name="Wang M."/>
            <person name="Wolf Y.I."/>
            <person name="Yamagata H."/>
            <person name="Yamada T."/>
            <person name="Ye Y."/>
            <person name="Shaw J.R."/>
            <person name="Andrews J."/>
            <person name="Crease T.J."/>
            <person name="Tang H."/>
            <person name="Lucas S.M."/>
            <person name="Robertson H.M."/>
            <person name="Bork P."/>
            <person name="Koonin E.V."/>
            <person name="Zdobnov E.M."/>
            <person name="Grigoriev I.V."/>
            <person name="Lynch M."/>
            <person name="Boore J.L."/>
        </authorList>
    </citation>
    <scope>NUCLEOTIDE SEQUENCE [LARGE SCALE GENOMIC DNA]</scope>
</reference>
<evidence type="ECO:0000256" key="8">
    <source>
        <dbReference type="PROSITE-ProRule" id="PRU01024"/>
    </source>
</evidence>
<feature type="active site" description="Nucleophile" evidence="8">
    <location>
        <position position="476"/>
    </location>
</feature>
<dbReference type="HOGENOM" id="CLU_014689_4_2_1"/>
<keyword evidence="3 8" id="KW-0949">S-adenosyl-L-methionine</keyword>
<keyword evidence="4 7" id="KW-0694">RNA-binding</keyword>
<dbReference type="FunCoup" id="E9G437">
    <property type="interactions" value="1794"/>
</dbReference>
<keyword evidence="11" id="KW-1185">Reference proteome</keyword>
<dbReference type="InterPro" id="IPR012677">
    <property type="entry name" value="Nucleotide-bd_a/b_plait_sf"/>
</dbReference>
<dbReference type="InParanoid" id="E9G437"/>
<dbReference type="SUPFAM" id="SSF54928">
    <property type="entry name" value="RNA-binding domain, RBD"/>
    <property type="match status" value="1"/>
</dbReference>
<dbReference type="InterPro" id="IPR010280">
    <property type="entry name" value="U5_MeTrfase_fam"/>
</dbReference>
<feature type="domain" description="RRM" evidence="9">
    <location>
        <begin position="1"/>
        <end position="67"/>
    </location>
</feature>
<dbReference type="eggNOG" id="KOG2187">
    <property type="taxonomic scope" value="Eukaryota"/>
</dbReference>
<comment type="similarity">
    <text evidence="8">Belongs to the class I-like SAM-binding methyltransferase superfamily. RNA M5U methyltransferase family.</text>
</comment>
<dbReference type="InterPro" id="IPR035979">
    <property type="entry name" value="RBD_domain_sf"/>
</dbReference>
<evidence type="ECO:0000313" key="11">
    <source>
        <dbReference type="Proteomes" id="UP000000305"/>
    </source>
</evidence>
<dbReference type="OMA" id="TPLWNMP"/>
<evidence type="ECO:0000256" key="3">
    <source>
        <dbReference type="ARBA" id="ARBA00022691"/>
    </source>
</evidence>
<dbReference type="Gene3D" id="3.30.70.330">
    <property type="match status" value="1"/>
</dbReference>
<proteinExistence type="inferred from homology"/>
<feature type="binding site" evidence="8">
    <location>
        <position position="390"/>
    </location>
    <ligand>
        <name>S-adenosyl-L-methionine</name>
        <dbReference type="ChEBI" id="CHEBI:59789"/>
    </ligand>
</feature>
<dbReference type="PANTHER" id="PTHR45904">
    <property type="entry name" value="TRNA (URACIL-5-)-METHYLTRANSFERASE"/>
    <property type="match status" value="1"/>
</dbReference>
<comment type="catalytic activity">
    <reaction evidence="6">
        <text>uridine(54) in tRNA + S-adenosyl-L-methionine = 5-methyluridine(54) in tRNA + S-adenosyl-L-homocysteine + H(+)</text>
        <dbReference type="Rhea" id="RHEA:42712"/>
        <dbReference type="Rhea" id="RHEA-COMP:10167"/>
        <dbReference type="Rhea" id="RHEA-COMP:10193"/>
        <dbReference type="ChEBI" id="CHEBI:15378"/>
        <dbReference type="ChEBI" id="CHEBI:57856"/>
        <dbReference type="ChEBI" id="CHEBI:59789"/>
        <dbReference type="ChEBI" id="CHEBI:65315"/>
        <dbReference type="ChEBI" id="CHEBI:74447"/>
        <dbReference type="EC" id="2.1.1.35"/>
    </reaction>
    <physiologicalReaction direction="left-to-right" evidence="6">
        <dbReference type="Rhea" id="RHEA:42713"/>
    </physiologicalReaction>
</comment>
<organism evidence="10 11">
    <name type="scientific">Daphnia pulex</name>
    <name type="common">Water flea</name>
    <dbReference type="NCBI Taxonomy" id="6669"/>
    <lineage>
        <taxon>Eukaryota</taxon>
        <taxon>Metazoa</taxon>
        <taxon>Ecdysozoa</taxon>
        <taxon>Arthropoda</taxon>
        <taxon>Crustacea</taxon>
        <taxon>Branchiopoda</taxon>
        <taxon>Diplostraca</taxon>
        <taxon>Cladocera</taxon>
        <taxon>Anomopoda</taxon>
        <taxon>Daphniidae</taxon>
        <taxon>Daphnia</taxon>
    </lineage>
</organism>
<dbReference type="CDD" id="cd02440">
    <property type="entry name" value="AdoMet_MTases"/>
    <property type="match status" value="1"/>
</dbReference>
<dbReference type="OrthoDB" id="10250660at2759"/>
<dbReference type="InterPro" id="IPR045850">
    <property type="entry name" value="TRM2_met"/>
</dbReference>
<dbReference type="PANTHER" id="PTHR45904:SF2">
    <property type="entry name" value="TRNA (URACIL-5-)-METHYLTRANSFERASE HOMOLOG A"/>
    <property type="match status" value="1"/>
</dbReference>
<dbReference type="Gene3D" id="3.40.50.150">
    <property type="entry name" value="Vaccinia Virus protein VP39"/>
    <property type="match status" value="1"/>
</dbReference>
<keyword evidence="1 8" id="KW-0489">Methyltransferase</keyword>
<dbReference type="GO" id="GO:0030697">
    <property type="term" value="F:tRNA (uracil(54)-C5)-methyltransferase activity, S-adenosyl methionine-dependent"/>
    <property type="evidence" value="ECO:0007669"/>
    <property type="project" value="UniProtKB-EC"/>
</dbReference>
<feature type="binding site" evidence="8">
    <location>
        <position position="448"/>
    </location>
    <ligand>
        <name>S-adenosyl-L-methionine</name>
        <dbReference type="ChEBI" id="CHEBI:59789"/>
    </ligand>
</feature>
<evidence type="ECO:0000256" key="1">
    <source>
        <dbReference type="ARBA" id="ARBA00022603"/>
    </source>
</evidence>
<evidence type="ECO:0000256" key="2">
    <source>
        <dbReference type="ARBA" id="ARBA00022679"/>
    </source>
</evidence>
<name>E9G437_DAPPU</name>
<dbReference type="PhylomeDB" id="E9G437"/>
<feature type="binding site" evidence="8">
    <location>
        <position position="340"/>
    </location>
    <ligand>
        <name>S-adenosyl-L-methionine</name>
        <dbReference type="ChEBI" id="CHEBI:59789"/>
    </ligand>
</feature>
<dbReference type="EMBL" id="GL732531">
    <property type="protein sequence ID" value="EFX85877.1"/>
    <property type="molecule type" value="Genomic_DNA"/>
</dbReference>
<dbReference type="STRING" id="6669.E9G437"/>
<dbReference type="GO" id="GO:0006396">
    <property type="term" value="P:RNA processing"/>
    <property type="evidence" value="ECO:0007669"/>
    <property type="project" value="InterPro"/>
</dbReference>
<dbReference type="GO" id="GO:0032259">
    <property type="term" value="P:methylation"/>
    <property type="evidence" value="ECO:0007669"/>
    <property type="project" value="UniProtKB-KW"/>
</dbReference>
<dbReference type="GO" id="GO:0003723">
    <property type="term" value="F:RNA binding"/>
    <property type="evidence" value="ECO:0007669"/>
    <property type="project" value="UniProtKB-UniRule"/>
</dbReference>
<dbReference type="EC" id="2.1.1.35" evidence="5"/>
<dbReference type="AlphaFoldDB" id="E9G437"/>
<comment type="caution">
    <text evidence="8">Lacks conserved residue(s) required for the propagation of feature annotation.</text>
</comment>
<dbReference type="Proteomes" id="UP000000305">
    <property type="component" value="Unassembled WGS sequence"/>
</dbReference>
<dbReference type="PROSITE" id="PS51687">
    <property type="entry name" value="SAM_MT_RNA_M5U"/>
    <property type="match status" value="1"/>
</dbReference>
<dbReference type="SUPFAM" id="SSF53335">
    <property type="entry name" value="S-adenosyl-L-methionine-dependent methyltransferases"/>
    <property type="match status" value="1"/>
</dbReference>
<evidence type="ECO:0000259" key="9">
    <source>
        <dbReference type="PROSITE" id="PS50102"/>
    </source>
</evidence>
<evidence type="ECO:0000256" key="7">
    <source>
        <dbReference type="PROSITE-ProRule" id="PRU00176"/>
    </source>
</evidence>
<dbReference type="PROSITE" id="PS50102">
    <property type="entry name" value="RRM"/>
    <property type="match status" value="1"/>
</dbReference>
<evidence type="ECO:0000256" key="6">
    <source>
        <dbReference type="ARBA" id="ARBA00047278"/>
    </source>
</evidence>
<accession>E9G437</accession>
<evidence type="ECO:0000256" key="5">
    <source>
        <dbReference type="ARBA" id="ARBA00033763"/>
    </source>
</evidence>
<sequence>MNLPKYYGAGHLKKFLQRQDINTNKMKLMKGYVFASFRNEEERDKAMEKLKGIVYKGNTLDVKLAKPMQDPLIKKRKADAEAEVDGEKKARKELKTETLTITEQITKKTVPYAGKPYSEQLSLKKQDMLTVLKKLTKEVRNAHQKAGHFIQSKKVAHGAICEFTEMIPSPVSEKYRNKCEFTVGVNPETDEITLGFRISTYKEGSYAVGPVSHLAFISDAMREAVRVFEEYFRASGRKPYNPEDHSGFWRQVLVRTNLAGEVLAVVQVHPQNLSPEELDSVKSELKKVAEANKIISLYFEAVGPKKSGEDSPPEHIMGSTHLVEKLCGLEFSISPLAFFQVNTLAAEVLFNKIAEIAEIDSNTNILDVCCGTGTIGLSLAKKCRRVYGVELVESAVEDARSNASKNGITNCVFVAGKAEDEVNNLIDGIKQKDLEEGVEGGKIVAILDPPRAGLHKKCCQLLRSAERIERLIYISCNAQAAMKSFIDLCRAQSNAYGGIPFIPVKAMAVDLFPDTPHCEFILVLERYRPT</sequence>
<keyword evidence="2 8" id="KW-0808">Transferase</keyword>
<evidence type="ECO:0000256" key="4">
    <source>
        <dbReference type="ARBA" id="ARBA00022884"/>
    </source>
</evidence>
<dbReference type="InterPro" id="IPR029063">
    <property type="entry name" value="SAM-dependent_MTases_sf"/>
</dbReference>